<sequence>MPSNLIFQLIKKNAVVRSGIVACSLPPKSHCHLRNGYSYSTANTAHAVQDQEQNLSQGTGEKKMSRAMLSYLERAREHEAFIRTEKENFQIGKRHLANMMGEDPEHFTQADVDRAIEYLFPSGLFEKKARPMMKPPEEIFPPRKAAEFDESGRPFHSMFYTVSPAYYKTLYDIVEQIQGLNAFEDEMIKKNVTPDPDNVLDLHTSDWISHRDLEKKLGEKLRDWEYEYFLSTFERLVLHPYAYQARQFVMEYRIPRASFTSSLTIPELQFDSDGRPFITVKGCYRKKARGIVTLRGNGSGIITVNGQSLIHYFPLASNREQVIFPLHFAGLLDKIDVEATVTGGGTTGQSGAIRWGIAWGLRCFVDLKTMEAMRLAGLLTRDWRMRERKKPGQEGARRKFTWKAR</sequence>
<organism evidence="1 2">
    <name type="scientific">Eretmocerus hayati</name>
    <dbReference type="NCBI Taxonomy" id="131215"/>
    <lineage>
        <taxon>Eukaryota</taxon>
        <taxon>Metazoa</taxon>
        <taxon>Ecdysozoa</taxon>
        <taxon>Arthropoda</taxon>
        <taxon>Hexapoda</taxon>
        <taxon>Insecta</taxon>
        <taxon>Pterygota</taxon>
        <taxon>Neoptera</taxon>
        <taxon>Endopterygota</taxon>
        <taxon>Hymenoptera</taxon>
        <taxon>Apocrita</taxon>
        <taxon>Proctotrupomorpha</taxon>
        <taxon>Chalcidoidea</taxon>
        <taxon>Aphelinidae</taxon>
        <taxon>Aphelininae</taxon>
        <taxon>Eretmocerus</taxon>
    </lineage>
</organism>
<dbReference type="Proteomes" id="UP001239111">
    <property type="component" value="Chromosome 2"/>
</dbReference>
<dbReference type="EMBL" id="CM056742">
    <property type="protein sequence ID" value="KAJ8678708.1"/>
    <property type="molecule type" value="Genomic_DNA"/>
</dbReference>
<protein>
    <submittedName>
        <fullName evidence="1">Uncharacterized protein</fullName>
    </submittedName>
</protein>
<proteinExistence type="predicted"/>
<name>A0ACC2P6H7_9HYME</name>
<gene>
    <name evidence="1" type="ORF">QAD02_014495</name>
</gene>
<evidence type="ECO:0000313" key="1">
    <source>
        <dbReference type="EMBL" id="KAJ8678708.1"/>
    </source>
</evidence>
<accession>A0ACC2P6H7</accession>
<evidence type="ECO:0000313" key="2">
    <source>
        <dbReference type="Proteomes" id="UP001239111"/>
    </source>
</evidence>
<keyword evidence="2" id="KW-1185">Reference proteome</keyword>
<comment type="caution">
    <text evidence="1">The sequence shown here is derived from an EMBL/GenBank/DDBJ whole genome shotgun (WGS) entry which is preliminary data.</text>
</comment>
<reference evidence="1" key="1">
    <citation type="submission" date="2023-04" db="EMBL/GenBank/DDBJ databases">
        <title>A chromosome-level genome assembly of the parasitoid wasp Eretmocerus hayati.</title>
        <authorList>
            <person name="Zhong Y."/>
            <person name="Liu S."/>
            <person name="Liu Y."/>
        </authorList>
    </citation>
    <scope>NUCLEOTIDE SEQUENCE</scope>
    <source>
        <strain evidence="1">ZJU_SS_LIU_2023</strain>
    </source>
</reference>